<feature type="domain" description="HTH araC/xylS-type" evidence="9">
    <location>
        <begin position="425"/>
        <end position="522"/>
    </location>
</feature>
<evidence type="ECO:0000256" key="5">
    <source>
        <dbReference type="ARBA" id="ARBA00023015"/>
    </source>
</evidence>
<reference evidence="11 12" key="1">
    <citation type="submission" date="2024-09" db="EMBL/GenBank/DDBJ databases">
        <authorList>
            <person name="Ruan L."/>
        </authorList>
    </citation>
    <scope>NUCLEOTIDE SEQUENCE [LARGE SCALE GENOMIC DNA]</scope>
    <source>
        <strain evidence="11 12">D33</strain>
    </source>
</reference>
<dbReference type="InterPro" id="IPR018060">
    <property type="entry name" value="HTH_AraC"/>
</dbReference>
<dbReference type="SMART" id="SM00342">
    <property type="entry name" value="HTH_ARAC"/>
    <property type="match status" value="1"/>
</dbReference>
<comment type="caution">
    <text evidence="11">The sequence shown here is derived from an EMBL/GenBank/DDBJ whole genome shotgun (WGS) entry which is preliminary data.</text>
</comment>
<sequence>MYNVMIVDDEPAIREGLTTIMDWDALGFRVADTAGSGREALAKLEQAQPDLIIMDIRLPGMNGLDVIRKIQEEAAGTPHHFLILSGYADFEYARQAISIGADGYLLKPVDEDEMAEELQRIYRMLESRKAADGGHRASGDRRYSDYLEALLLKDYKDGEAVPESVPAELQWPVYQVIMLEIHFADADRMGKMAEAKEQLTTLCHERGYGFVFAAGGHTCILLRQSLKSMDQASRLLQEIRGTLSSCAAAVYAAAGWEAASLGQLKASCDAASRLLERRFLFRGDRVLLHSDWLALGQEELESSGSSFHESEYRILSRGFADRLYYALEVANKETVAQILQDMEKACLSHGSSELSVKEGFARILTLALNKFTAEREGSSSSFETADLIAEIYGQCSLPELTERVRLRLEQLIISLSAGSKETVMKQIVDFIDAHYGENLKLELLAETFNYNSSYLGKLFRNYTGEPFNLYLDKVRIGNAKRLLAEGRKVQWVAKHVGYANADYFHAKFKKYVGCPPSAYRSSNREKEGME</sequence>
<keyword evidence="6" id="KW-0238">DNA-binding</keyword>
<dbReference type="SMART" id="SM00448">
    <property type="entry name" value="REC"/>
    <property type="match status" value="1"/>
</dbReference>
<name>A0ABV5BJK4_9BACL</name>
<protein>
    <submittedName>
        <fullName evidence="11">Response regulator</fullName>
    </submittedName>
</protein>
<comment type="subcellular location">
    <subcellularLocation>
        <location evidence="1">Cytoplasm</location>
    </subcellularLocation>
</comment>
<dbReference type="PROSITE" id="PS01124">
    <property type="entry name" value="HTH_ARAC_FAMILY_2"/>
    <property type="match status" value="1"/>
</dbReference>
<dbReference type="SUPFAM" id="SSF46689">
    <property type="entry name" value="Homeodomain-like"/>
    <property type="match status" value="2"/>
</dbReference>
<dbReference type="PROSITE" id="PS50110">
    <property type="entry name" value="RESPONSE_REGULATORY"/>
    <property type="match status" value="1"/>
</dbReference>
<proteinExistence type="predicted"/>
<feature type="modified residue" description="4-aspartylphosphate" evidence="8">
    <location>
        <position position="55"/>
    </location>
</feature>
<keyword evidence="2" id="KW-0963">Cytoplasm</keyword>
<evidence type="ECO:0000313" key="11">
    <source>
        <dbReference type="EMBL" id="MFB5685014.1"/>
    </source>
</evidence>
<dbReference type="PANTHER" id="PTHR42713:SF3">
    <property type="entry name" value="TRANSCRIPTIONAL REGULATORY PROTEIN HPTR"/>
    <property type="match status" value="1"/>
</dbReference>
<dbReference type="Proteomes" id="UP001580407">
    <property type="component" value="Unassembled WGS sequence"/>
</dbReference>
<evidence type="ECO:0000256" key="8">
    <source>
        <dbReference type="PROSITE-ProRule" id="PRU00169"/>
    </source>
</evidence>
<dbReference type="InterPro" id="IPR009057">
    <property type="entry name" value="Homeodomain-like_sf"/>
</dbReference>
<dbReference type="CDD" id="cd17536">
    <property type="entry name" value="REC_YesN-like"/>
    <property type="match status" value="1"/>
</dbReference>
<dbReference type="Pfam" id="PF00072">
    <property type="entry name" value="Response_reg"/>
    <property type="match status" value="1"/>
</dbReference>
<evidence type="ECO:0000256" key="1">
    <source>
        <dbReference type="ARBA" id="ARBA00004496"/>
    </source>
</evidence>
<keyword evidence="4" id="KW-0902">Two-component regulatory system</keyword>
<organism evidence="11 12">
    <name type="scientific">Paenibacillus terreus</name>
    <dbReference type="NCBI Taxonomy" id="1387834"/>
    <lineage>
        <taxon>Bacteria</taxon>
        <taxon>Bacillati</taxon>
        <taxon>Bacillota</taxon>
        <taxon>Bacilli</taxon>
        <taxon>Bacillales</taxon>
        <taxon>Paenibacillaceae</taxon>
        <taxon>Paenibacillus</taxon>
    </lineage>
</organism>
<dbReference type="Gene3D" id="3.40.50.2300">
    <property type="match status" value="1"/>
</dbReference>
<evidence type="ECO:0000259" key="9">
    <source>
        <dbReference type="PROSITE" id="PS01124"/>
    </source>
</evidence>
<evidence type="ECO:0000256" key="7">
    <source>
        <dbReference type="ARBA" id="ARBA00023163"/>
    </source>
</evidence>
<feature type="domain" description="Response regulatory" evidence="10">
    <location>
        <begin position="3"/>
        <end position="122"/>
    </location>
</feature>
<accession>A0ABV5BJK4</accession>
<keyword evidence="3 8" id="KW-0597">Phosphoprotein</keyword>
<keyword evidence="5" id="KW-0805">Transcription regulation</keyword>
<dbReference type="EMBL" id="JBHILM010000054">
    <property type="protein sequence ID" value="MFB5685014.1"/>
    <property type="molecule type" value="Genomic_DNA"/>
</dbReference>
<evidence type="ECO:0000259" key="10">
    <source>
        <dbReference type="PROSITE" id="PS50110"/>
    </source>
</evidence>
<evidence type="ECO:0000256" key="4">
    <source>
        <dbReference type="ARBA" id="ARBA00023012"/>
    </source>
</evidence>
<gene>
    <name evidence="11" type="ORF">ACE3NQ_29305</name>
</gene>
<keyword evidence="7" id="KW-0804">Transcription</keyword>
<dbReference type="Gene3D" id="1.10.10.60">
    <property type="entry name" value="Homeodomain-like"/>
    <property type="match status" value="2"/>
</dbReference>
<evidence type="ECO:0000256" key="6">
    <source>
        <dbReference type="ARBA" id="ARBA00023125"/>
    </source>
</evidence>
<evidence type="ECO:0000256" key="2">
    <source>
        <dbReference type="ARBA" id="ARBA00022490"/>
    </source>
</evidence>
<dbReference type="InterPro" id="IPR001789">
    <property type="entry name" value="Sig_transdc_resp-reg_receiver"/>
</dbReference>
<keyword evidence="12" id="KW-1185">Reference proteome</keyword>
<evidence type="ECO:0000313" key="12">
    <source>
        <dbReference type="Proteomes" id="UP001580407"/>
    </source>
</evidence>
<dbReference type="SUPFAM" id="SSF52172">
    <property type="entry name" value="CheY-like"/>
    <property type="match status" value="1"/>
</dbReference>
<dbReference type="InterPro" id="IPR051552">
    <property type="entry name" value="HptR"/>
</dbReference>
<evidence type="ECO:0000256" key="3">
    <source>
        <dbReference type="ARBA" id="ARBA00022553"/>
    </source>
</evidence>
<dbReference type="PANTHER" id="PTHR42713">
    <property type="entry name" value="HISTIDINE KINASE-RELATED"/>
    <property type="match status" value="1"/>
</dbReference>
<dbReference type="InterPro" id="IPR011006">
    <property type="entry name" value="CheY-like_superfamily"/>
</dbReference>
<dbReference type="Pfam" id="PF12833">
    <property type="entry name" value="HTH_18"/>
    <property type="match status" value="1"/>
</dbReference>
<dbReference type="RefSeq" id="WP_375528677.1">
    <property type="nucleotide sequence ID" value="NZ_JBHILM010000054.1"/>
</dbReference>